<dbReference type="AlphaFoldDB" id="A0A1J0AFG9"/>
<dbReference type="GO" id="GO:0006355">
    <property type="term" value="P:regulation of DNA-templated transcription"/>
    <property type="evidence" value="ECO:0007669"/>
    <property type="project" value="UniProtKB-UniRule"/>
</dbReference>
<keyword evidence="4 6" id="KW-0328">Glycosyltransferase</keyword>
<accession>A0A1J0AFG9</accession>
<dbReference type="Pfam" id="PF00156">
    <property type="entry name" value="Pribosyltran"/>
    <property type="match status" value="1"/>
</dbReference>
<keyword evidence="2 4" id="KW-0805">Transcription regulation</keyword>
<dbReference type="Gene3D" id="3.40.50.2020">
    <property type="match status" value="1"/>
</dbReference>
<evidence type="ECO:0000256" key="2">
    <source>
        <dbReference type="ARBA" id="ARBA00023015"/>
    </source>
</evidence>
<comment type="similarity">
    <text evidence="1 4">Belongs to the purine/pyrimidine phosphoribosyltransferase family. PyrR subfamily.</text>
</comment>
<dbReference type="EC" id="2.4.2.9" evidence="4"/>
<evidence type="ECO:0000256" key="1">
    <source>
        <dbReference type="ARBA" id="ARBA00005565"/>
    </source>
</evidence>
<dbReference type="GO" id="GO:0004845">
    <property type="term" value="F:uracil phosphoribosyltransferase activity"/>
    <property type="evidence" value="ECO:0007669"/>
    <property type="project" value="UniProtKB-UniRule"/>
</dbReference>
<dbReference type="NCBIfam" id="NF003545">
    <property type="entry name" value="PRK05205.1-1"/>
    <property type="match status" value="1"/>
</dbReference>
<feature type="short sequence motif" description="PRPP-binding" evidence="4">
    <location>
        <begin position="119"/>
        <end position="131"/>
    </location>
</feature>
<dbReference type="InterPro" id="IPR023050">
    <property type="entry name" value="PyrR"/>
</dbReference>
<evidence type="ECO:0000313" key="6">
    <source>
        <dbReference type="EMBL" id="APB34682.1"/>
    </source>
</evidence>
<proteinExistence type="inferred from homology"/>
<comment type="function">
    <text evidence="4">Also displays a weak uracil phosphoribosyltransferase activity which is not physiologically significant.</text>
</comment>
<keyword evidence="7" id="KW-1185">Reference proteome</keyword>
<dbReference type="NCBIfam" id="NF003549">
    <property type="entry name" value="PRK05205.1-5"/>
    <property type="match status" value="1"/>
</dbReference>
<dbReference type="HAMAP" id="MF_01219">
    <property type="entry name" value="PyrR"/>
    <property type="match status" value="1"/>
</dbReference>
<keyword evidence="4 6" id="KW-0808">Transferase</keyword>
<dbReference type="KEGG" id="glt:GlitD10_2348"/>
<sequence length="200" mass="21977">MLATGVASGSSQVYLNGIASGYAVEIELFSAEELRRTLNRLTSQVVEATPHLADLCLLGIHTRGVPLAQRLAHNIHQWETVQVPVGALDITFYRDDLDRIGARTPAPTQVPFDITGRVVVLVDDVIYSGRTVRAALEAIKDHGRPQVVRLAVLIDRGHRELPIHPDFTGKVVPTSREEAVRVCLAETDHRDRIILAKKTG</sequence>
<evidence type="ECO:0000256" key="4">
    <source>
        <dbReference type="HAMAP-Rule" id="MF_01219"/>
    </source>
</evidence>
<evidence type="ECO:0000259" key="5">
    <source>
        <dbReference type="Pfam" id="PF00156"/>
    </source>
</evidence>
<name>A0A1J0AFG9_9CYAN</name>
<comment type="function">
    <text evidence="4">Regulates the transcription of the pyrimidine nucleotide (pyr) operon in response to exogenous pyrimidines.</text>
</comment>
<dbReference type="CDD" id="cd06223">
    <property type="entry name" value="PRTases_typeI"/>
    <property type="match status" value="1"/>
</dbReference>
<evidence type="ECO:0000256" key="3">
    <source>
        <dbReference type="ARBA" id="ARBA00023163"/>
    </source>
</evidence>
<evidence type="ECO:0000313" key="7">
    <source>
        <dbReference type="Proteomes" id="UP000180235"/>
    </source>
</evidence>
<dbReference type="EMBL" id="CP017675">
    <property type="protein sequence ID" value="APB34682.1"/>
    <property type="molecule type" value="Genomic_DNA"/>
</dbReference>
<dbReference type="InterPro" id="IPR000836">
    <property type="entry name" value="PRTase_dom"/>
</dbReference>
<comment type="catalytic activity">
    <reaction evidence="4">
        <text>UMP + diphosphate = 5-phospho-alpha-D-ribose 1-diphosphate + uracil</text>
        <dbReference type="Rhea" id="RHEA:13017"/>
        <dbReference type="ChEBI" id="CHEBI:17568"/>
        <dbReference type="ChEBI" id="CHEBI:33019"/>
        <dbReference type="ChEBI" id="CHEBI:57865"/>
        <dbReference type="ChEBI" id="CHEBI:58017"/>
        <dbReference type="EC" id="2.4.2.9"/>
    </reaction>
</comment>
<dbReference type="FunFam" id="3.40.50.2020:FF:000020">
    <property type="entry name" value="Bifunctional protein PyrR"/>
    <property type="match status" value="1"/>
</dbReference>
<dbReference type="PANTHER" id="PTHR11608:SF0">
    <property type="entry name" value="BIFUNCTIONAL PROTEIN PYRR"/>
    <property type="match status" value="1"/>
</dbReference>
<dbReference type="Proteomes" id="UP000180235">
    <property type="component" value="Chromosome"/>
</dbReference>
<dbReference type="STRING" id="1188229.GlitD10_2348"/>
<feature type="domain" description="Phosphoribosyltransferase" evidence="5">
    <location>
        <begin position="34"/>
        <end position="184"/>
    </location>
</feature>
<dbReference type="SUPFAM" id="SSF53271">
    <property type="entry name" value="PRTase-like"/>
    <property type="match status" value="1"/>
</dbReference>
<dbReference type="InterPro" id="IPR029057">
    <property type="entry name" value="PRTase-like"/>
</dbReference>
<reference evidence="6 7" key="1">
    <citation type="submission" date="2016-10" db="EMBL/GenBank/DDBJ databases">
        <title>Description of Gloeomargarita lithophora gen. nov., sp. nov., a thylakoid-bearing basal-branching cyanobacterium with intracellular carbonates, and proposal for Gloeomargaritales ord. nov.</title>
        <authorList>
            <person name="Moreira D."/>
            <person name="Tavera R."/>
            <person name="Benzerara K."/>
            <person name="Skouri-Panet F."/>
            <person name="Couradeau E."/>
            <person name="Gerard E."/>
            <person name="Loussert C."/>
            <person name="Novelo E."/>
            <person name="Zivanovic Y."/>
            <person name="Lopez-Garcia P."/>
        </authorList>
    </citation>
    <scope>NUCLEOTIDE SEQUENCE [LARGE SCALE GENOMIC DNA]</scope>
    <source>
        <strain evidence="6 7">D10</strain>
    </source>
</reference>
<dbReference type="PANTHER" id="PTHR11608">
    <property type="entry name" value="BIFUNCTIONAL PROTEIN PYRR"/>
    <property type="match status" value="1"/>
</dbReference>
<protein>
    <recommendedName>
        <fullName evidence="4">Bifunctional protein PyrR</fullName>
    </recommendedName>
    <domain>
        <recommendedName>
            <fullName evidence="4">Pyrimidine operon regulatory protein</fullName>
        </recommendedName>
    </domain>
    <domain>
        <recommendedName>
            <fullName evidence="4">Uracil phosphoribosyltransferase</fullName>
            <shortName evidence="4">UPRTase</shortName>
            <ecNumber evidence="4">2.4.2.9</ecNumber>
        </recommendedName>
    </domain>
</protein>
<dbReference type="InterPro" id="IPR050137">
    <property type="entry name" value="PyrR_bifunctional"/>
</dbReference>
<keyword evidence="3 4" id="KW-0804">Transcription</keyword>
<gene>
    <name evidence="4 6" type="primary">pyrR</name>
    <name evidence="6" type="ORF">GlitD10_2348</name>
</gene>
<organism evidence="6 7">
    <name type="scientific">Gloeomargarita lithophora Alchichica-D10</name>
    <dbReference type="NCBI Taxonomy" id="1188229"/>
    <lineage>
        <taxon>Bacteria</taxon>
        <taxon>Bacillati</taxon>
        <taxon>Cyanobacteriota</taxon>
        <taxon>Cyanophyceae</taxon>
        <taxon>Gloeomargaritales</taxon>
        <taxon>Gloeomargaritaceae</taxon>
        <taxon>Gloeomargarita</taxon>
    </lineage>
</organism>